<dbReference type="CDD" id="cd00121">
    <property type="entry name" value="MATH"/>
    <property type="match status" value="1"/>
</dbReference>
<protein>
    <recommendedName>
        <fullName evidence="1">MATH domain-containing protein</fullName>
    </recommendedName>
</protein>
<dbReference type="InterPro" id="IPR002083">
    <property type="entry name" value="MATH/TRAF_dom"/>
</dbReference>
<proteinExistence type="predicted"/>
<dbReference type="InterPro" id="IPR008974">
    <property type="entry name" value="TRAF-like"/>
</dbReference>
<sequence length="215" mass="23916">MYYHGSIHDTSAMNVSVEFSLSIIDQIEGNHKKRTYTEVFKCSPPGRGWKDCIPLKDFNDAALGFIVNDTCIIVARVAVLALVVLTADPWLPSGCKVCWSLLEQVDSQSPLVSWTWSCVTNPGLLPRSPTSPVHADCFWSSLSSVSRLGSSSRLEVCADWELCLQVSAVWWQCLVVRQCCVCHPYGLMLVFSAWRTGSSSAYADWFFPPLRIEAS</sequence>
<dbReference type="SUPFAM" id="SSF49599">
    <property type="entry name" value="TRAF domain-like"/>
    <property type="match status" value="1"/>
</dbReference>
<organism evidence="2 3">
    <name type="scientific">Platanthera guangdongensis</name>
    <dbReference type="NCBI Taxonomy" id="2320717"/>
    <lineage>
        <taxon>Eukaryota</taxon>
        <taxon>Viridiplantae</taxon>
        <taxon>Streptophyta</taxon>
        <taxon>Embryophyta</taxon>
        <taxon>Tracheophyta</taxon>
        <taxon>Spermatophyta</taxon>
        <taxon>Magnoliopsida</taxon>
        <taxon>Liliopsida</taxon>
        <taxon>Asparagales</taxon>
        <taxon>Orchidaceae</taxon>
        <taxon>Orchidoideae</taxon>
        <taxon>Orchideae</taxon>
        <taxon>Orchidinae</taxon>
        <taxon>Platanthera</taxon>
    </lineage>
</organism>
<feature type="domain" description="MATH" evidence="1">
    <location>
        <begin position="1"/>
        <end position="77"/>
    </location>
</feature>
<evidence type="ECO:0000259" key="1">
    <source>
        <dbReference type="PROSITE" id="PS50144"/>
    </source>
</evidence>
<reference evidence="2 3" key="1">
    <citation type="journal article" date="2022" name="Nat. Plants">
        <title>Genomes of leafy and leafless Platanthera orchids illuminate the evolution of mycoheterotrophy.</title>
        <authorList>
            <person name="Li M.H."/>
            <person name="Liu K.W."/>
            <person name="Li Z."/>
            <person name="Lu H.C."/>
            <person name="Ye Q.L."/>
            <person name="Zhang D."/>
            <person name="Wang J.Y."/>
            <person name="Li Y.F."/>
            <person name="Zhong Z.M."/>
            <person name="Liu X."/>
            <person name="Yu X."/>
            <person name="Liu D.K."/>
            <person name="Tu X.D."/>
            <person name="Liu B."/>
            <person name="Hao Y."/>
            <person name="Liao X.Y."/>
            <person name="Jiang Y.T."/>
            <person name="Sun W.H."/>
            <person name="Chen J."/>
            <person name="Chen Y.Q."/>
            <person name="Ai Y."/>
            <person name="Zhai J.W."/>
            <person name="Wu S.S."/>
            <person name="Zhou Z."/>
            <person name="Hsiao Y.Y."/>
            <person name="Wu W.L."/>
            <person name="Chen Y.Y."/>
            <person name="Lin Y.F."/>
            <person name="Hsu J.L."/>
            <person name="Li C.Y."/>
            <person name="Wang Z.W."/>
            <person name="Zhao X."/>
            <person name="Zhong W.Y."/>
            <person name="Ma X.K."/>
            <person name="Ma L."/>
            <person name="Huang J."/>
            <person name="Chen G.Z."/>
            <person name="Huang M.Z."/>
            <person name="Huang L."/>
            <person name="Peng D.H."/>
            <person name="Luo Y.B."/>
            <person name="Zou S.Q."/>
            <person name="Chen S.P."/>
            <person name="Lan S."/>
            <person name="Tsai W.C."/>
            <person name="Van de Peer Y."/>
            <person name="Liu Z.J."/>
        </authorList>
    </citation>
    <scope>NUCLEOTIDE SEQUENCE [LARGE SCALE GENOMIC DNA]</scope>
    <source>
        <strain evidence="2">Lor288</strain>
    </source>
</reference>
<name>A0ABR2MBF3_9ASPA</name>
<dbReference type="EMBL" id="JBBWWR010000010">
    <property type="protein sequence ID" value="KAK8960278.1"/>
    <property type="molecule type" value="Genomic_DNA"/>
</dbReference>
<gene>
    <name evidence="2" type="ORF">KSP40_PGU019837</name>
</gene>
<accession>A0ABR2MBF3</accession>
<evidence type="ECO:0000313" key="3">
    <source>
        <dbReference type="Proteomes" id="UP001412067"/>
    </source>
</evidence>
<dbReference type="PROSITE" id="PS50144">
    <property type="entry name" value="MATH"/>
    <property type="match status" value="1"/>
</dbReference>
<keyword evidence="3" id="KW-1185">Reference proteome</keyword>
<dbReference type="Pfam" id="PF22486">
    <property type="entry name" value="MATH_2"/>
    <property type="match status" value="1"/>
</dbReference>
<comment type="caution">
    <text evidence="2">The sequence shown here is derived from an EMBL/GenBank/DDBJ whole genome shotgun (WGS) entry which is preliminary data.</text>
</comment>
<evidence type="ECO:0000313" key="2">
    <source>
        <dbReference type="EMBL" id="KAK8960278.1"/>
    </source>
</evidence>
<dbReference type="Proteomes" id="UP001412067">
    <property type="component" value="Unassembled WGS sequence"/>
</dbReference>
<dbReference type="Gene3D" id="2.60.210.10">
    <property type="entry name" value="Apoptosis, Tumor Necrosis Factor Receptor Associated Protein 2, Chain A"/>
    <property type="match status" value="1"/>
</dbReference>